<dbReference type="OrthoDB" id="5960141at2759"/>
<dbReference type="InterPro" id="IPR044925">
    <property type="entry name" value="His-Me_finger_sf"/>
</dbReference>
<dbReference type="InterPro" id="IPR001604">
    <property type="entry name" value="Endo_G_ENPP1-like_dom"/>
</dbReference>
<dbReference type="Gene3D" id="3.40.570.10">
    <property type="entry name" value="Extracellular Endonuclease, subunit A"/>
    <property type="match status" value="1"/>
</dbReference>
<dbReference type="KEGG" id="nvi:107982228"/>
<evidence type="ECO:0000259" key="2">
    <source>
        <dbReference type="Pfam" id="PF01223"/>
    </source>
</evidence>
<dbReference type="Proteomes" id="UP000002358">
    <property type="component" value="Chromosome 1"/>
</dbReference>
<proteinExistence type="predicted"/>
<dbReference type="EnsemblMetazoa" id="XM_016990406">
    <property type="protein sequence ID" value="XP_016845895"/>
    <property type="gene ID" value="LOC107982228"/>
</dbReference>
<sequence length="428" mass="49398">MLPTCDKVCIISMLFLVIKFADASCLIKYKPNARSLQDKFNINSGKGPLIYTYQTKGPEVRYPIVIRDELCLYFSDNNIKRPDHRINLACPGCNVRIEDDLSVTTTETTYLTESQSSAELRFIFNSTDTKKVYMHPSTLVKCTGNTKHEMRTGGIKETKRMYPIVVKLNGLYALPIYRILKDQQSEIHAFSHVKITSSIEYRPRFDELNEYKVGLIYNKAIDFTTIYRREYQMQQFKNLGVDKKAIEEYFSEGNYLVKGNLVSKDDLFYYAQQMSTYYYENTFPMWHSINEGNWKLVSDIIRKSADQTATDWEVSAYPFADLRIKNSSTLYLGFADPLHKVRIPRILVKIAFSSANPKHGMVFHVVNDPHITDDDWLEILDPKKGLCKNLVSCSDDHPDFLVAAKGLTFCCSLEDSKIAMNFQKYIEI</sequence>
<feature type="domain" description="DNA/RNA non-specific endonuclease/pyrophosphatase/phosphodiesterase" evidence="2">
    <location>
        <begin position="246"/>
        <end position="415"/>
    </location>
</feature>
<dbReference type="GO" id="GO:0046872">
    <property type="term" value="F:metal ion binding"/>
    <property type="evidence" value="ECO:0007669"/>
    <property type="project" value="InterPro"/>
</dbReference>
<dbReference type="GeneID" id="107982228"/>
<protein>
    <recommendedName>
        <fullName evidence="2">DNA/RNA non-specific endonuclease/pyrophosphatase/phosphodiesterase domain-containing protein</fullName>
    </recommendedName>
</protein>
<name>A0A7M7IW38_NASVI</name>
<reference evidence="3" key="1">
    <citation type="submission" date="2021-01" db="UniProtKB">
        <authorList>
            <consortium name="EnsemblMetazoa"/>
        </authorList>
    </citation>
    <scope>IDENTIFICATION</scope>
</reference>
<evidence type="ECO:0000256" key="1">
    <source>
        <dbReference type="SAM" id="SignalP"/>
    </source>
</evidence>
<dbReference type="Pfam" id="PF01223">
    <property type="entry name" value="Endonuclease_NS"/>
    <property type="match status" value="1"/>
</dbReference>
<keyword evidence="4" id="KW-1185">Reference proteome</keyword>
<dbReference type="InterPro" id="IPR044929">
    <property type="entry name" value="DNA/RNA_non-sp_Endonuclease_sf"/>
</dbReference>
<evidence type="ECO:0000313" key="4">
    <source>
        <dbReference type="Proteomes" id="UP000002358"/>
    </source>
</evidence>
<organism evidence="3 4">
    <name type="scientific">Nasonia vitripennis</name>
    <name type="common">Parasitic wasp</name>
    <dbReference type="NCBI Taxonomy" id="7425"/>
    <lineage>
        <taxon>Eukaryota</taxon>
        <taxon>Metazoa</taxon>
        <taxon>Ecdysozoa</taxon>
        <taxon>Arthropoda</taxon>
        <taxon>Hexapoda</taxon>
        <taxon>Insecta</taxon>
        <taxon>Pterygota</taxon>
        <taxon>Neoptera</taxon>
        <taxon>Endopterygota</taxon>
        <taxon>Hymenoptera</taxon>
        <taxon>Apocrita</taxon>
        <taxon>Proctotrupomorpha</taxon>
        <taxon>Chalcidoidea</taxon>
        <taxon>Pteromalidae</taxon>
        <taxon>Pteromalinae</taxon>
        <taxon>Nasonia</taxon>
    </lineage>
</organism>
<dbReference type="InParanoid" id="A0A7M7IW38"/>
<feature type="chain" id="PRO_5029780145" description="DNA/RNA non-specific endonuclease/pyrophosphatase/phosphodiesterase domain-containing protein" evidence="1">
    <location>
        <begin position="24"/>
        <end position="428"/>
    </location>
</feature>
<evidence type="ECO:0000313" key="3">
    <source>
        <dbReference type="EnsemblMetazoa" id="XP_016845895"/>
    </source>
</evidence>
<dbReference type="GO" id="GO:0016787">
    <property type="term" value="F:hydrolase activity"/>
    <property type="evidence" value="ECO:0007669"/>
    <property type="project" value="InterPro"/>
</dbReference>
<dbReference type="RefSeq" id="XP_016845895.1">
    <property type="nucleotide sequence ID" value="XM_016990406.2"/>
</dbReference>
<feature type="signal peptide" evidence="1">
    <location>
        <begin position="1"/>
        <end position="23"/>
    </location>
</feature>
<dbReference type="AlphaFoldDB" id="A0A7M7IW38"/>
<dbReference type="SUPFAM" id="SSF54060">
    <property type="entry name" value="His-Me finger endonucleases"/>
    <property type="match status" value="1"/>
</dbReference>
<dbReference type="GO" id="GO:0003676">
    <property type="term" value="F:nucleic acid binding"/>
    <property type="evidence" value="ECO:0007669"/>
    <property type="project" value="InterPro"/>
</dbReference>
<accession>A0A7M7IW38</accession>
<keyword evidence="1" id="KW-0732">Signal</keyword>